<proteinExistence type="predicted"/>
<reference evidence="1" key="1">
    <citation type="journal article" date="2021" name="Environ. Microbiol.">
        <title>Gene family expansions and transcriptome signatures uncover fungal adaptations to wood decay.</title>
        <authorList>
            <person name="Hage H."/>
            <person name="Miyauchi S."/>
            <person name="Viragh M."/>
            <person name="Drula E."/>
            <person name="Min B."/>
            <person name="Chaduli D."/>
            <person name="Navarro D."/>
            <person name="Favel A."/>
            <person name="Norest M."/>
            <person name="Lesage-Meessen L."/>
            <person name="Balint B."/>
            <person name="Merenyi Z."/>
            <person name="de Eugenio L."/>
            <person name="Morin E."/>
            <person name="Martinez A.T."/>
            <person name="Baldrian P."/>
            <person name="Stursova M."/>
            <person name="Martinez M.J."/>
            <person name="Novotny C."/>
            <person name="Magnuson J.K."/>
            <person name="Spatafora J.W."/>
            <person name="Maurice S."/>
            <person name="Pangilinan J."/>
            <person name="Andreopoulos W."/>
            <person name="LaButti K."/>
            <person name="Hundley H."/>
            <person name="Na H."/>
            <person name="Kuo A."/>
            <person name="Barry K."/>
            <person name="Lipzen A."/>
            <person name="Henrissat B."/>
            <person name="Riley R."/>
            <person name="Ahrendt S."/>
            <person name="Nagy L.G."/>
            <person name="Grigoriev I.V."/>
            <person name="Martin F."/>
            <person name="Rosso M.N."/>
        </authorList>
    </citation>
    <scope>NUCLEOTIDE SEQUENCE</scope>
    <source>
        <strain evidence="1">CBS 384.51</strain>
    </source>
</reference>
<protein>
    <submittedName>
        <fullName evidence="1">Uncharacterized protein</fullName>
    </submittedName>
</protein>
<dbReference type="EMBL" id="MU274900">
    <property type="protein sequence ID" value="KAI0095134.1"/>
    <property type="molecule type" value="Genomic_DNA"/>
</dbReference>
<keyword evidence="2" id="KW-1185">Reference proteome</keyword>
<sequence>MASEPVFRICLRGETLLTNPKFNKGTAFSPEERRAFGLIGRLPHRINTLDEQCQRAIDQLESQQSDLAKNTFLQSLKDQNWVLYYSLVSRHLRELIPVIYTPTEAEAISNYSHLFRRSEGLYLTFTDQDYIEESFLEQTKCREIDLIVCSDAEAILGIGDQGVGISTAKSAIYTLLGGMDPSKTLSVTLDVGTNNEELLNDPLYVGWPHQRICGENYDVFIDKFVQVVRKYYPHSLLHFEDFGVTNAYRLLQKYKDTHAVFNDDVQGTGAVTLACLMAAVTVTKSKLSDQRIVIYGAGSAGLGIARQLRDGIIAIDGLDTAEANKRFYLIDKFGLIRDGLGQDKVREAVREFSRHNDEWKDVETNGNGEIGLLDVVKTVHPTVLIGCSTQGGAFTEEIVREMAKHADKPIILPLSNPSRLHEVRPQDAMDWTDGKALLATGSPFPPCKLSNGKEYMVGECNNALIYPGLGFGAVLAQSRALTDTMIIAGARRLASLAPALQNPDDAILPDFGDSPAINLEVAIAVAEQAIEEGNAGVSWKKEEVREKAIRKQWKAVYGTYVFDPNGEK</sequence>
<organism evidence="1 2">
    <name type="scientific">Irpex rosettiformis</name>
    <dbReference type="NCBI Taxonomy" id="378272"/>
    <lineage>
        <taxon>Eukaryota</taxon>
        <taxon>Fungi</taxon>
        <taxon>Dikarya</taxon>
        <taxon>Basidiomycota</taxon>
        <taxon>Agaricomycotina</taxon>
        <taxon>Agaricomycetes</taxon>
        <taxon>Polyporales</taxon>
        <taxon>Irpicaceae</taxon>
        <taxon>Irpex</taxon>
    </lineage>
</organism>
<dbReference type="Proteomes" id="UP001055072">
    <property type="component" value="Unassembled WGS sequence"/>
</dbReference>
<evidence type="ECO:0000313" key="1">
    <source>
        <dbReference type="EMBL" id="KAI0095134.1"/>
    </source>
</evidence>
<evidence type="ECO:0000313" key="2">
    <source>
        <dbReference type="Proteomes" id="UP001055072"/>
    </source>
</evidence>
<comment type="caution">
    <text evidence="1">The sequence shown here is derived from an EMBL/GenBank/DDBJ whole genome shotgun (WGS) entry which is preliminary data.</text>
</comment>
<name>A0ACB8UL76_9APHY</name>
<gene>
    <name evidence="1" type="ORF">BDY19DRAFT_1002161</name>
</gene>
<accession>A0ACB8UL76</accession>